<keyword evidence="11" id="KW-0732">Signal</keyword>
<dbReference type="SMART" id="SM00409">
    <property type="entry name" value="IG"/>
    <property type="match status" value="5"/>
</dbReference>
<dbReference type="InterPro" id="IPR013098">
    <property type="entry name" value="Ig_I-set"/>
</dbReference>
<dbReference type="InterPro" id="IPR007110">
    <property type="entry name" value="Ig-like_dom"/>
</dbReference>
<evidence type="ECO:0000256" key="9">
    <source>
        <dbReference type="SAM" id="MobiDB-lite"/>
    </source>
</evidence>
<feature type="domain" description="Ig-like" evidence="12">
    <location>
        <begin position="522"/>
        <end position="619"/>
    </location>
</feature>
<dbReference type="PROSITE" id="PS50853">
    <property type="entry name" value="FN3"/>
    <property type="match status" value="5"/>
</dbReference>
<evidence type="ECO:0000256" key="4">
    <source>
        <dbReference type="ARBA" id="ARBA00022889"/>
    </source>
</evidence>
<feature type="domain" description="Fibronectin type-III" evidence="13">
    <location>
        <begin position="744"/>
        <end position="837"/>
    </location>
</feature>
<evidence type="ECO:0000256" key="1">
    <source>
        <dbReference type="ARBA" id="ARBA00004479"/>
    </source>
</evidence>
<feature type="region of interest" description="Disordered" evidence="9">
    <location>
        <begin position="1184"/>
        <end position="1281"/>
    </location>
</feature>
<keyword evidence="3" id="KW-0677">Repeat</keyword>
<feature type="domain" description="Fibronectin type-III" evidence="13">
    <location>
        <begin position="1037"/>
        <end position="1133"/>
    </location>
</feature>
<feature type="transmembrane region" description="Helical" evidence="10">
    <location>
        <begin position="1151"/>
        <end position="1174"/>
    </location>
</feature>
<keyword evidence="8" id="KW-0393">Immunoglobulin domain</keyword>
<organism evidence="14 15">
    <name type="scientific">Clytia hemisphaerica</name>
    <dbReference type="NCBI Taxonomy" id="252671"/>
    <lineage>
        <taxon>Eukaryota</taxon>
        <taxon>Metazoa</taxon>
        <taxon>Cnidaria</taxon>
        <taxon>Hydrozoa</taxon>
        <taxon>Hydroidolina</taxon>
        <taxon>Leptothecata</taxon>
        <taxon>Obeliida</taxon>
        <taxon>Clytiidae</taxon>
        <taxon>Clytia</taxon>
    </lineage>
</organism>
<dbReference type="InterPro" id="IPR026966">
    <property type="entry name" value="Neurofascin/L1/NrCAM_C"/>
</dbReference>
<evidence type="ECO:0000256" key="5">
    <source>
        <dbReference type="ARBA" id="ARBA00022989"/>
    </source>
</evidence>
<dbReference type="Pfam" id="PF13882">
    <property type="entry name" value="Bravo_FIGEY"/>
    <property type="match status" value="1"/>
</dbReference>
<feature type="domain" description="Fibronectin type-III" evidence="13">
    <location>
        <begin position="841"/>
        <end position="937"/>
    </location>
</feature>
<evidence type="ECO:0000313" key="14">
    <source>
        <dbReference type="EnsemblMetazoa" id="CLYHEMP023568.1"/>
    </source>
</evidence>
<feature type="chain" id="PRO_5029687017" description="Neuroglian" evidence="11">
    <location>
        <begin position="23"/>
        <end position="1281"/>
    </location>
</feature>
<dbReference type="PANTHER" id="PTHR44170">
    <property type="entry name" value="PROTEIN SIDEKICK"/>
    <property type="match status" value="1"/>
</dbReference>
<feature type="domain" description="Ig-like" evidence="12">
    <location>
        <begin position="245"/>
        <end position="339"/>
    </location>
</feature>
<evidence type="ECO:0000256" key="7">
    <source>
        <dbReference type="ARBA" id="ARBA00023157"/>
    </source>
</evidence>
<feature type="signal peptide" evidence="11">
    <location>
        <begin position="1"/>
        <end position="22"/>
    </location>
</feature>
<keyword evidence="4" id="KW-0130">Cell adhesion</keyword>
<sequence>MIYKMLILKLLLIVSCWIDHAALLGIPKITEMSIVKPPAIVGNSVLTLLCKATGEGPIKVRWMFKGKTATENNFFESAKDAEGTSTLRVFDVSLEHSGIYTCTAENRFGKVFNEKEVVVYKKGKFSPPHSREDPVKTIQATVGVPLTIECPPHEEGIGYKIVWGSLPLGGNPLLWLTGVTPLKNAYFGNHGEFHVQALTADLIKLIQDLGGVSCILYLDNAVVSNQINIDIGSQDINKAPVDNPPKMGRKLPANTNATVGKDRQVDLTCGADGYPYPKITWYKDGVSIEVLNEKKDSNFTVTGNGMILRINPVTSRAAGKYKCVAENFLGKEENEGTLTVNSVPKFVKGQELQIRYDVIHDQKLVLSCRGEGTPSVSYQWYHNGSIVTNNERYKLDGGDLIIKSAGFDHIGLYMCLIRNFVGLDVQPTYVIVEATPPTLIKGMDDPKYIFKGEDQELKCSFRSAPAPSVTWQKDGRDISSANTGSLILKSVSDESSGRYNCTATNVEGSAASIAQVIAVVKTKITNAPATLKTKVGTKMLELYCNAVYETQLLDVKFQWLRKGKPFESNDRVYLERRLEGPKRVLFLTDIEMSDAGEYKCRVFTHVKGDEGNIISEDVKTGSVAVIGKPPSPSNLAFSGNCSDTDSDIEITWEQRNNFGQSISTYIIEYGDRNADENEWFKYKGNMVISEDKLSIPVKNLPGSTDLKFRLTAVTYYESETFKSDSVVIVPDSCSTPAGAPAAWVATGLRTNNKKAGQLAVEWDEPADIYKKGPNFCVEVTYQKLPDGEIKTVCIKDGNNFVLEDAGEGEKYAISVRGKNDEGSGPETKEVLTSGAPAITGKPENLQVKYDANITFSWDKVQHATKYNFYYQQDASSRRRRRRRDTSSETKVTVTNNQTVLIPKDLASQTSYSFYVKAANDWMEGDASETQTFQTKPSAPNTPSNADVDIIGHAVQVKWDPPKRSKPEVTGYVIRYKKKGSGTYFVKECDADCRDMFLTDLEPFAYYTVELQAKSSAGLGDPIVFNGLVVSSPDKPGKPAPPPYVNENATIINVNFMLPEEGYVGGLPDNFTIFYYPKDDQSDVKSISADFPNKENLTIEGITSGVYILYAVGENALGRSAPSGKTERTYVAPTMVPVPAHTDEDKAFYEELWFLILIIIILLILLIAIIICCCLNRRGGKYPVDAKEKERGGWDDNVPLKDYASEPPSDNGPVSNGKPPVRSASQNSLKKPLTDDMDDDDDKDSLDDYGEDSKFNEDGSFIGQYGDEEKIKSKDKNGTTKV</sequence>
<evidence type="ECO:0000256" key="8">
    <source>
        <dbReference type="ARBA" id="ARBA00023319"/>
    </source>
</evidence>
<dbReference type="PROSITE" id="PS50835">
    <property type="entry name" value="IG_LIKE"/>
    <property type="match status" value="5"/>
</dbReference>
<evidence type="ECO:0000313" key="15">
    <source>
        <dbReference type="Proteomes" id="UP000594262"/>
    </source>
</evidence>
<keyword evidence="15" id="KW-1185">Reference proteome</keyword>
<dbReference type="GO" id="GO:0098609">
    <property type="term" value="P:cell-cell adhesion"/>
    <property type="evidence" value="ECO:0007669"/>
    <property type="project" value="TreeGrafter"/>
</dbReference>
<evidence type="ECO:0000259" key="13">
    <source>
        <dbReference type="PROSITE" id="PS50853"/>
    </source>
</evidence>
<feature type="region of interest" description="Disordered" evidence="9">
    <location>
        <begin position="926"/>
        <end position="946"/>
    </location>
</feature>
<dbReference type="Pfam" id="PF13927">
    <property type="entry name" value="Ig_3"/>
    <property type="match status" value="2"/>
</dbReference>
<keyword evidence="7" id="KW-1015">Disulfide bond</keyword>
<dbReference type="GO" id="GO:0016020">
    <property type="term" value="C:membrane"/>
    <property type="evidence" value="ECO:0007669"/>
    <property type="project" value="UniProtKB-SubCell"/>
</dbReference>
<reference evidence="14" key="1">
    <citation type="submission" date="2021-01" db="UniProtKB">
        <authorList>
            <consortium name="EnsemblMetazoa"/>
        </authorList>
    </citation>
    <scope>IDENTIFICATION</scope>
</reference>
<dbReference type="Gene3D" id="2.60.40.10">
    <property type="entry name" value="Immunoglobulins"/>
    <property type="match status" value="9"/>
</dbReference>
<dbReference type="InterPro" id="IPR003598">
    <property type="entry name" value="Ig_sub2"/>
</dbReference>
<dbReference type="SUPFAM" id="SSF48726">
    <property type="entry name" value="Immunoglobulin"/>
    <property type="match status" value="5"/>
</dbReference>
<evidence type="ECO:0000256" key="11">
    <source>
        <dbReference type="SAM" id="SignalP"/>
    </source>
</evidence>
<proteinExistence type="predicted"/>
<dbReference type="SMART" id="SM00408">
    <property type="entry name" value="IGc2"/>
    <property type="match status" value="5"/>
</dbReference>
<keyword evidence="5 10" id="KW-1133">Transmembrane helix</keyword>
<evidence type="ECO:0000256" key="2">
    <source>
        <dbReference type="ARBA" id="ARBA00022692"/>
    </source>
</evidence>
<feature type="compositionally biased region" description="Basic and acidic residues" evidence="9">
    <location>
        <begin position="1266"/>
        <end position="1281"/>
    </location>
</feature>
<feature type="domain" description="Fibronectin type-III" evidence="13">
    <location>
        <begin position="938"/>
        <end position="1033"/>
    </location>
</feature>
<feature type="domain" description="Ig-like" evidence="12">
    <location>
        <begin position="437"/>
        <end position="518"/>
    </location>
</feature>
<dbReference type="InterPro" id="IPR013783">
    <property type="entry name" value="Ig-like_fold"/>
</dbReference>
<dbReference type="InterPro" id="IPR003599">
    <property type="entry name" value="Ig_sub"/>
</dbReference>
<evidence type="ECO:0000256" key="6">
    <source>
        <dbReference type="ARBA" id="ARBA00023136"/>
    </source>
</evidence>
<dbReference type="RefSeq" id="XP_066919336.1">
    <property type="nucleotide sequence ID" value="XM_067063235.1"/>
</dbReference>
<dbReference type="CDD" id="cd00063">
    <property type="entry name" value="FN3"/>
    <property type="match status" value="4"/>
</dbReference>
<dbReference type="Pfam" id="PF07679">
    <property type="entry name" value="I-set"/>
    <property type="match status" value="2"/>
</dbReference>
<feature type="compositionally biased region" description="Basic and acidic residues" evidence="9">
    <location>
        <begin position="1184"/>
        <end position="1193"/>
    </location>
</feature>
<evidence type="ECO:0000256" key="10">
    <source>
        <dbReference type="SAM" id="Phobius"/>
    </source>
</evidence>
<dbReference type="FunFam" id="2.60.40.10:FF:000032">
    <property type="entry name" value="palladin isoform X1"/>
    <property type="match status" value="1"/>
</dbReference>
<dbReference type="InterPro" id="IPR036179">
    <property type="entry name" value="Ig-like_dom_sf"/>
</dbReference>
<accession>A0A7M5XK74</accession>
<feature type="domain" description="Fibronectin type-III" evidence="13">
    <location>
        <begin position="631"/>
        <end position="738"/>
    </location>
</feature>
<keyword evidence="6 10" id="KW-0472">Membrane</keyword>
<name>A0A7M5XK74_9CNID</name>
<dbReference type="SMART" id="SM00060">
    <property type="entry name" value="FN3"/>
    <property type="match status" value="5"/>
</dbReference>
<dbReference type="InterPro" id="IPR036116">
    <property type="entry name" value="FN3_sf"/>
</dbReference>
<dbReference type="Pfam" id="PF00041">
    <property type="entry name" value="fn3"/>
    <property type="match status" value="1"/>
</dbReference>
<feature type="compositionally biased region" description="Acidic residues" evidence="9">
    <location>
        <begin position="1234"/>
        <end position="1249"/>
    </location>
</feature>
<evidence type="ECO:0000256" key="3">
    <source>
        <dbReference type="ARBA" id="ARBA00022737"/>
    </source>
</evidence>
<dbReference type="EnsemblMetazoa" id="CLYHEMT023568.1">
    <property type="protein sequence ID" value="CLYHEMP023568.1"/>
    <property type="gene ID" value="CLYHEMG023568"/>
</dbReference>
<evidence type="ECO:0008006" key="16">
    <source>
        <dbReference type="Google" id="ProtNLM"/>
    </source>
</evidence>
<feature type="compositionally biased region" description="Polar residues" evidence="9">
    <location>
        <begin position="927"/>
        <end position="944"/>
    </location>
</feature>
<dbReference type="OrthoDB" id="6022335at2759"/>
<dbReference type="PANTHER" id="PTHR44170:SF6">
    <property type="entry name" value="CONTACTIN"/>
    <property type="match status" value="1"/>
</dbReference>
<dbReference type="InterPro" id="IPR003961">
    <property type="entry name" value="FN3_dom"/>
</dbReference>
<feature type="domain" description="Ig-like" evidence="12">
    <location>
        <begin position="344"/>
        <end position="433"/>
    </location>
</feature>
<evidence type="ECO:0000259" key="12">
    <source>
        <dbReference type="PROSITE" id="PS50835"/>
    </source>
</evidence>
<comment type="subcellular location">
    <subcellularLocation>
        <location evidence="1">Membrane</location>
        <topology evidence="1">Single-pass type I membrane protein</topology>
    </subcellularLocation>
</comment>
<keyword evidence="2 10" id="KW-0812">Transmembrane</keyword>
<dbReference type="CDD" id="cd00096">
    <property type="entry name" value="Ig"/>
    <property type="match status" value="5"/>
</dbReference>
<protein>
    <recommendedName>
        <fullName evidence="16">Neuroglian</fullName>
    </recommendedName>
</protein>
<dbReference type="Proteomes" id="UP000594262">
    <property type="component" value="Unplaced"/>
</dbReference>
<feature type="domain" description="Ig-like" evidence="12">
    <location>
        <begin position="27"/>
        <end position="118"/>
    </location>
</feature>
<dbReference type="GeneID" id="136806649"/>
<dbReference type="SUPFAM" id="SSF49265">
    <property type="entry name" value="Fibronectin type III"/>
    <property type="match status" value="3"/>
</dbReference>